<dbReference type="InterPro" id="IPR000595">
    <property type="entry name" value="cNMP-bd_dom"/>
</dbReference>
<name>Q7MAV9_PORGI</name>
<dbReference type="Pfam" id="PF00027">
    <property type="entry name" value="cNMP_binding"/>
    <property type="match status" value="1"/>
</dbReference>
<keyword evidence="4" id="KW-0472">Membrane</keyword>
<evidence type="ECO:0000313" key="6">
    <source>
        <dbReference type="EMBL" id="AAQ66604.1"/>
    </source>
</evidence>
<evidence type="ECO:0000256" key="3">
    <source>
        <dbReference type="ARBA" id="ARBA00023163"/>
    </source>
</evidence>
<sequence length="283" mass="32728">MYKSAGEPHQNPSNIFVVEIFFRSCFWAYVSSFLGTYGGKKNKQNASIKLRQRRDRAKGFSFHFFRLRTCFIMFAPMKQIEDISEFRSSPELVDKLYKHGILKVYKAGSVILNENAHVRSIPIVIKGVMRVIRTEEDGREILLYYIKAGESCIMSFLGGLHNETSKVKVEIEDDAEILFLPVDKVSLFMKEHPEWLNYIFRSYHKRFEELLDTVNAIAFKKMDERLLALIQKKAELVEGNTIQITHEQLANELGTARAVVSRLLKQLEESGIVRLGRNKITLM</sequence>
<accession>Q7MAV9</accession>
<dbReference type="KEGG" id="pgi:PG_1573"/>
<evidence type="ECO:0000256" key="4">
    <source>
        <dbReference type="SAM" id="Phobius"/>
    </source>
</evidence>
<dbReference type="PANTHER" id="PTHR24567:SF26">
    <property type="entry name" value="REGULATORY PROTEIN YEIL"/>
    <property type="match status" value="1"/>
</dbReference>
<feature type="domain" description="HTH crp-type" evidence="5">
    <location>
        <begin position="220"/>
        <end position="283"/>
    </location>
</feature>
<keyword evidence="2" id="KW-0238">DNA-binding</keyword>
<dbReference type="Proteomes" id="UP000000588">
    <property type="component" value="Chromosome"/>
</dbReference>
<dbReference type="Gene3D" id="1.10.10.10">
    <property type="entry name" value="Winged helix-like DNA-binding domain superfamily/Winged helix DNA-binding domain"/>
    <property type="match status" value="1"/>
</dbReference>
<evidence type="ECO:0000259" key="5">
    <source>
        <dbReference type="PROSITE" id="PS51063"/>
    </source>
</evidence>
<dbReference type="InterPro" id="IPR012318">
    <property type="entry name" value="HTH_CRP"/>
</dbReference>
<dbReference type="SUPFAM" id="SSF51206">
    <property type="entry name" value="cAMP-binding domain-like"/>
    <property type="match status" value="1"/>
</dbReference>
<keyword evidence="4" id="KW-0812">Transmembrane</keyword>
<keyword evidence="3" id="KW-0804">Transcription</keyword>
<keyword evidence="4" id="KW-1133">Transmembrane helix</keyword>
<dbReference type="Gene3D" id="2.60.120.10">
    <property type="entry name" value="Jelly Rolls"/>
    <property type="match status" value="1"/>
</dbReference>
<dbReference type="InterPro" id="IPR036388">
    <property type="entry name" value="WH-like_DNA-bd_sf"/>
</dbReference>
<feature type="transmembrane region" description="Helical" evidence="4">
    <location>
        <begin position="20"/>
        <end position="39"/>
    </location>
</feature>
<dbReference type="EnsemblBacteria" id="AAQ66604">
    <property type="protein sequence ID" value="AAQ66604"/>
    <property type="gene ID" value="PG_1573"/>
</dbReference>
<dbReference type="SMART" id="SM00419">
    <property type="entry name" value="HTH_CRP"/>
    <property type="match status" value="1"/>
</dbReference>
<dbReference type="GO" id="GO:0003700">
    <property type="term" value="F:DNA-binding transcription factor activity"/>
    <property type="evidence" value="ECO:0007669"/>
    <property type="project" value="TreeGrafter"/>
</dbReference>
<dbReference type="InterPro" id="IPR036390">
    <property type="entry name" value="WH_DNA-bd_sf"/>
</dbReference>
<dbReference type="InterPro" id="IPR050397">
    <property type="entry name" value="Env_Response_Regulators"/>
</dbReference>
<gene>
    <name evidence="6" type="ordered locus">PG_1573</name>
</gene>
<organism evidence="6 7">
    <name type="scientific">Porphyromonas gingivalis (strain ATCC BAA-308 / W83)</name>
    <dbReference type="NCBI Taxonomy" id="242619"/>
    <lineage>
        <taxon>Bacteria</taxon>
        <taxon>Pseudomonadati</taxon>
        <taxon>Bacteroidota</taxon>
        <taxon>Bacteroidia</taxon>
        <taxon>Bacteroidales</taxon>
        <taxon>Porphyromonadaceae</taxon>
        <taxon>Porphyromonas</taxon>
    </lineage>
</organism>
<dbReference type="GO" id="GO:0003677">
    <property type="term" value="F:DNA binding"/>
    <property type="evidence" value="ECO:0007669"/>
    <property type="project" value="UniProtKB-KW"/>
</dbReference>
<dbReference type="SMART" id="SM00100">
    <property type="entry name" value="cNMP"/>
    <property type="match status" value="1"/>
</dbReference>
<proteinExistence type="predicted"/>
<keyword evidence="1" id="KW-0805">Transcription regulation</keyword>
<dbReference type="InterPro" id="IPR018490">
    <property type="entry name" value="cNMP-bd_dom_sf"/>
</dbReference>
<dbReference type="AlphaFoldDB" id="Q7MAV9"/>
<dbReference type="PANTHER" id="PTHR24567">
    <property type="entry name" value="CRP FAMILY TRANSCRIPTIONAL REGULATORY PROTEIN"/>
    <property type="match status" value="1"/>
</dbReference>
<dbReference type="eggNOG" id="COG0664">
    <property type="taxonomic scope" value="Bacteria"/>
</dbReference>
<dbReference type="SUPFAM" id="SSF46785">
    <property type="entry name" value="Winged helix' DNA-binding domain"/>
    <property type="match status" value="1"/>
</dbReference>
<dbReference type="EMBL" id="AE015924">
    <property type="protein sequence ID" value="AAQ66604.1"/>
    <property type="molecule type" value="Genomic_DNA"/>
</dbReference>
<dbReference type="InterPro" id="IPR014710">
    <property type="entry name" value="RmlC-like_jellyroll"/>
</dbReference>
<dbReference type="CDD" id="cd00038">
    <property type="entry name" value="CAP_ED"/>
    <property type="match status" value="1"/>
</dbReference>
<evidence type="ECO:0000256" key="2">
    <source>
        <dbReference type="ARBA" id="ARBA00023125"/>
    </source>
</evidence>
<protein>
    <submittedName>
        <fullName evidence="6">Transcriptional regulator, Crp family</fullName>
    </submittedName>
</protein>
<dbReference type="Pfam" id="PF13545">
    <property type="entry name" value="HTH_Crp_2"/>
    <property type="match status" value="1"/>
</dbReference>
<evidence type="ECO:0000313" key="7">
    <source>
        <dbReference type="Proteomes" id="UP000000588"/>
    </source>
</evidence>
<dbReference type="GO" id="GO:0005829">
    <property type="term" value="C:cytosol"/>
    <property type="evidence" value="ECO:0007669"/>
    <property type="project" value="TreeGrafter"/>
</dbReference>
<dbReference type="STRING" id="242619.PG_1573"/>
<dbReference type="HOGENOM" id="CLU_075053_7_0_10"/>
<dbReference type="PROSITE" id="PS51063">
    <property type="entry name" value="HTH_CRP_2"/>
    <property type="match status" value="1"/>
</dbReference>
<keyword evidence="7" id="KW-1185">Reference proteome</keyword>
<reference evidence="6 7" key="1">
    <citation type="journal article" date="2003" name="J. Bacteriol.">
        <title>Complete genome sequence of the oral pathogenic bacterium Porphyromonas gingivalis strain W83.</title>
        <authorList>
            <person name="Nelson K."/>
            <person name="Fleishmann R."/>
            <person name="DeBoy R."/>
            <person name="Paulsen I."/>
            <person name="Fouts D."/>
            <person name="Eisen J."/>
            <person name="Daugherty S."/>
            <person name="Dodson R."/>
            <person name="Durkin A."/>
            <person name="Gwinn M."/>
            <person name="Haft D."/>
            <person name="Kolonay J."/>
            <person name="Nelson W."/>
            <person name="White O."/>
            <person name="Mason T."/>
            <person name="Tallon L."/>
            <person name="Gray J."/>
            <person name="Granger D."/>
            <person name="Tettelin H."/>
            <person name="Dong H."/>
            <person name="Galvin J."/>
            <person name="Duncan M."/>
            <person name="Dewhirst F."/>
            <person name="Fraser C."/>
        </authorList>
    </citation>
    <scope>NUCLEOTIDE SEQUENCE [LARGE SCALE GENOMIC DNA]</scope>
    <source>
        <strain evidence="7">ATCC BAA-308 / W83</strain>
    </source>
</reference>
<evidence type="ECO:0000256" key="1">
    <source>
        <dbReference type="ARBA" id="ARBA00023015"/>
    </source>
</evidence>